<dbReference type="STRING" id="104452.A0A0L7LNN2"/>
<proteinExistence type="predicted"/>
<feature type="compositionally biased region" description="Basic and acidic residues" evidence="1">
    <location>
        <begin position="165"/>
        <end position="178"/>
    </location>
</feature>
<gene>
    <name evidence="2" type="ORF">OBRU01_00474</name>
</gene>
<dbReference type="Gene3D" id="1.25.40.20">
    <property type="entry name" value="Ankyrin repeat-containing domain"/>
    <property type="match status" value="1"/>
</dbReference>
<feature type="compositionally biased region" description="Acidic residues" evidence="1">
    <location>
        <begin position="154"/>
        <end position="164"/>
    </location>
</feature>
<reference evidence="2 3" key="1">
    <citation type="journal article" date="2015" name="Genome Biol. Evol.">
        <title>The genome of winter moth (Operophtera brumata) provides a genomic perspective on sexual dimorphism and phenology.</title>
        <authorList>
            <person name="Derks M.F."/>
            <person name="Smit S."/>
            <person name="Salis L."/>
            <person name="Schijlen E."/>
            <person name="Bossers A."/>
            <person name="Mateman C."/>
            <person name="Pijl A.S."/>
            <person name="de Ridder D."/>
            <person name="Groenen M.A."/>
            <person name="Visser M.E."/>
            <person name="Megens H.J."/>
        </authorList>
    </citation>
    <scope>NUCLEOTIDE SEQUENCE [LARGE SCALE GENOMIC DNA]</scope>
    <source>
        <strain evidence="2">WM2013NL</strain>
        <tissue evidence="2">Head and thorax</tissue>
    </source>
</reference>
<evidence type="ECO:0000313" key="2">
    <source>
        <dbReference type="EMBL" id="KOB76969.1"/>
    </source>
</evidence>
<accession>A0A0L7LNN2</accession>
<dbReference type="InterPro" id="IPR002110">
    <property type="entry name" value="Ankyrin_rpt"/>
</dbReference>
<comment type="caution">
    <text evidence="2">The sequence shown here is derived from an EMBL/GenBank/DDBJ whole genome shotgun (WGS) entry which is preliminary data.</text>
</comment>
<dbReference type="InterPro" id="IPR036770">
    <property type="entry name" value="Ankyrin_rpt-contain_sf"/>
</dbReference>
<keyword evidence="3" id="KW-1185">Reference proteome</keyword>
<name>A0A0L7LNN2_OPEBR</name>
<protein>
    <submittedName>
        <fullName evidence="2">NF-kappa-B inhibitor zeta</fullName>
    </submittedName>
</protein>
<dbReference type="SUPFAM" id="SSF48403">
    <property type="entry name" value="Ankyrin repeat"/>
    <property type="match status" value="1"/>
</dbReference>
<feature type="region of interest" description="Disordered" evidence="1">
    <location>
        <begin position="83"/>
        <end position="185"/>
    </location>
</feature>
<evidence type="ECO:0000256" key="1">
    <source>
        <dbReference type="SAM" id="MobiDB-lite"/>
    </source>
</evidence>
<feature type="compositionally biased region" description="Basic and acidic residues" evidence="1">
    <location>
        <begin position="83"/>
        <end position="101"/>
    </location>
</feature>
<dbReference type="Pfam" id="PF00023">
    <property type="entry name" value="Ank"/>
    <property type="match status" value="1"/>
</dbReference>
<feature type="region of interest" description="Disordered" evidence="1">
    <location>
        <begin position="30"/>
        <end position="63"/>
    </location>
</feature>
<dbReference type="Proteomes" id="UP000037510">
    <property type="component" value="Unassembled WGS sequence"/>
</dbReference>
<organism evidence="2 3">
    <name type="scientific">Operophtera brumata</name>
    <name type="common">Winter moth</name>
    <name type="synonym">Phalaena brumata</name>
    <dbReference type="NCBI Taxonomy" id="104452"/>
    <lineage>
        <taxon>Eukaryota</taxon>
        <taxon>Metazoa</taxon>
        <taxon>Ecdysozoa</taxon>
        <taxon>Arthropoda</taxon>
        <taxon>Hexapoda</taxon>
        <taxon>Insecta</taxon>
        <taxon>Pterygota</taxon>
        <taxon>Neoptera</taxon>
        <taxon>Endopterygota</taxon>
        <taxon>Lepidoptera</taxon>
        <taxon>Glossata</taxon>
        <taxon>Ditrysia</taxon>
        <taxon>Geometroidea</taxon>
        <taxon>Geometridae</taxon>
        <taxon>Larentiinae</taxon>
        <taxon>Operophtera</taxon>
    </lineage>
</organism>
<sequence length="701" mass="78554">MVSAKVSNAKPQTMENKSIKNLFIAFFQKDKKKEKHREKELIQKNNERKAPTKTAKSHTHIEAETTVASILEPFKQLEIHTTKLTVKQESENDKQSTKEADPELDNFTFKVIEEDERSGRVDSQHSQDSGYSEDNNDVVATLEKLSLDDKIETERDDAEATDEADDHKDEANGTETKDKKKKKRQVLVKRTPVRAKVCDYSAHPYAKEAEKSYEPINQINKQTLSGGHVIVNPTPAPAAPDYPQLDLEFPTVANIYQLDPAYWGDVLDVISSDVTADVLKEFPINDIPEQTFHSIDVVPQRVPAPNPIEEFSESQHLPSYEESVELTDSILHFDQLSSELSGSMFPTPPRSENVPSPLSESQAFYASNSDYTLSPERSSPIYNSDFDKYQEISPISHDESFEKDCQGPGDRVSAMSQCPGDRVSAMSQSAMTMKNFKDLQKEIANEFSKKACCDIDRKPCLKIFDEHMNKLKPLALFALVCQRVLAERPAMFLDEFGLSILKAAALRCPHHPLLTRHIVECVYLVLRSDPTLCTTECVFHEVDAQGDTLVTACARAGDAHALVLAEITRSDQRGELPPLFRLHHANADGHTALHVACRLHGASSPRLHAVHVLLEHAGADIWKGDLKGGDTALHVAVLSGTCCLRLVLMLFKQQDRKLWKKLAHAHNMSSVTPLEYARSATKSATRLNYPHEVLDFLKKCR</sequence>
<dbReference type="AlphaFoldDB" id="A0A0L7LNN2"/>
<evidence type="ECO:0000313" key="3">
    <source>
        <dbReference type="Proteomes" id="UP000037510"/>
    </source>
</evidence>
<feature type="compositionally biased region" description="Basic and acidic residues" evidence="1">
    <location>
        <begin position="37"/>
        <end position="50"/>
    </location>
</feature>
<dbReference type="EMBL" id="JTDY01000484">
    <property type="protein sequence ID" value="KOB76969.1"/>
    <property type="molecule type" value="Genomic_DNA"/>
</dbReference>